<feature type="compositionally biased region" description="Basic residues" evidence="1">
    <location>
        <begin position="560"/>
        <end position="584"/>
    </location>
</feature>
<reference evidence="2" key="1">
    <citation type="submission" date="2021-03" db="EMBL/GenBank/DDBJ databases">
        <authorList>
            <person name="Li Z."/>
            <person name="Yang C."/>
        </authorList>
    </citation>
    <scope>NUCLEOTIDE SEQUENCE</scope>
    <source>
        <strain evidence="2">Dzin_1.0</strain>
        <tissue evidence="2">Leaf</tissue>
    </source>
</reference>
<gene>
    <name evidence="2" type="ORF">J5N97_014948</name>
</gene>
<organism evidence="2 3">
    <name type="scientific">Dioscorea zingiberensis</name>
    <dbReference type="NCBI Taxonomy" id="325984"/>
    <lineage>
        <taxon>Eukaryota</taxon>
        <taxon>Viridiplantae</taxon>
        <taxon>Streptophyta</taxon>
        <taxon>Embryophyta</taxon>
        <taxon>Tracheophyta</taxon>
        <taxon>Spermatophyta</taxon>
        <taxon>Magnoliopsida</taxon>
        <taxon>Liliopsida</taxon>
        <taxon>Dioscoreales</taxon>
        <taxon>Dioscoreaceae</taxon>
        <taxon>Dioscorea</taxon>
    </lineage>
</organism>
<evidence type="ECO:0000313" key="3">
    <source>
        <dbReference type="Proteomes" id="UP001085076"/>
    </source>
</evidence>
<evidence type="ECO:0000313" key="2">
    <source>
        <dbReference type="EMBL" id="KAJ0979474.1"/>
    </source>
</evidence>
<feature type="compositionally biased region" description="Polar residues" evidence="1">
    <location>
        <begin position="499"/>
        <end position="511"/>
    </location>
</feature>
<evidence type="ECO:0000256" key="1">
    <source>
        <dbReference type="SAM" id="MobiDB-lite"/>
    </source>
</evidence>
<feature type="region of interest" description="Disordered" evidence="1">
    <location>
        <begin position="496"/>
        <end position="516"/>
    </location>
</feature>
<comment type="caution">
    <text evidence="2">The sequence shown here is derived from an EMBL/GenBank/DDBJ whole genome shotgun (WGS) entry which is preliminary data.</text>
</comment>
<feature type="compositionally biased region" description="Polar residues" evidence="1">
    <location>
        <begin position="585"/>
        <end position="598"/>
    </location>
</feature>
<protein>
    <submittedName>
        <fullName evidence="2">Uncharacterized protein</fullName>
    </submittedName>
</protein>
<dbReference type="PANTHER" id="PTHR34952:SF2">
    <property type="entry name" value="OS05G0113500 PROTEIN"/>
    <property type="match status" value="1"/>
</dbReference>
<name>A0A9D5HK43_9LILI</name>
<proteinExistence type="predicted"/>
<keyword evidence="3" id="KW-1185">Reference proteome</keyword>
<feature type="region of interest" description="Disordered" evidence="1">
    <location>
        <begin position="550"/>
        <end position="601"/>
    </location>
</feature>
<sequence>MELFFREELPEVDTETKLKQTPTYNSSGQGNIGDGFSIDQTINDVLLSIRRDHGNFKEEETPNDIKIEEKPSSTGVVIGSSARMRSTEKCSQFIKEEKKLLLKNEQEDDTGFMIQTSPTLDTNAEERFFEEVKEDLVDEVTKLGGITMELFEAEEDCEVKQTIQTAFNQQCYEVPINDDVNLEVNEEEPILILDSEEEEFMERLRNIPKRKRSNRRRRMNPNFVSRCLSAANLDNEHEGLLEKTRQFDDLYSRVKKGCRSARSSQNHSKCNQICFGILFIRIFVERSELVFFESCFLFCVVWSACRYRHCSCLWADQRLGRRQAFVFVSQDQSFITLSLQYNWMDSAIRELSKESEGICGSSFVQGLCYGDSLAQKCCNISNKEVGMCIPTMEDPNVPMCNEVAELIVQDLGNNFQGMLHISDSSQQLFVNNATPYQDKMDDSVKIKMIQEMNNSFPLDAKVGKSLNKSLTFPSSEEVQTCSVPINCRKGLLSMLLDDPNSSKSENPTYERSMSLPASSSLVSAMKGGREQRGISLEIKLQVKWAPEVYDPPATSMSHTVRSHHRPKARRKDQHKHKHKGKSSRNKQTNKTSGGNKINPSAMRPKEVCEELLLDGCYQSEFTLTSQEAKCGGNFLRESLAKVQLPIAEV</sequence>
<dbReference type="Proteomes" id="UP001085076">
    <property type="component" value="Miscellaneous, Linkage group lg03"/>
</dbReference>
<accession>A0A9D5HK43</accession>
<reference evidence="2" key="2">
    <citation type="journal article" date="2022" name="Hortic Res">
        <title>The genome of Dioscorea zingiberensis sheds light on the biosynthesis, origin and evolution of the medicinally important diosgenin saponins.</title>
        <authorList>
            <person name="Li Y."/>
            <person name="Tan C."/>
            <person name="Li Z."/>
            <person name="Guo J."/>
            <person name="Li S."/>
            <person name="Chen X."/>
            <person name="Wang C."/>
            <person name="Dai X."/>
            <person name="Yang H."/>
            <person name="Song W."/>
            <person name="Hou L."/>
            <person name="Xu J."/>
            <person name="Tong Z."/>
            <person name="Xu A."/>
            <person name="Yuan X."/>
            <person name="Wang W."/>
            <person name="Yang Q."/>
            <person name="Chen L."/>
            <person name="Sun Z."/>
            <person name="Wang K."/>
            <person name="Pan B."/>
            <person name="Chen J."/>
            <person name="Bao Y."/>
            <person name="Liu F."/>
            <person name="Qi X."/>
            <person name="Gang D.R."/>
            <person name="Wen J."/>
            <person name="Li J."/>
        </authorList>
    </citation>
    <scope>NUCLEOTIDE SEQUENCE</scope>
    <source>
        <strain evidence="2">Dzin_1.0</strain>
    </source>
</reference>
<dbReference type="PANTHER" id="PTHR34952">
    <property type="entry name" value="OS05G0113500 PROTEIN"/>
    <property type="match status" value="1"/>
</dbReference>
<dbReference type="EMBL" id="JAGGNH010000003">
    <property type="protein sequence ID" value="KAJ0979474.1"/>
    <property type="molecule type" value="Genomic_DNA"/>
</dbReference>
<dbReference type="OrthoDB" id="2016966at2759"/>
<dbReference type="AlphaFoldDB" id="A0A9D5HK43"/>